<organism evidence="3 4">
    <name type="scientific">Fusarium torreyae</name>
    <dbReference type="NCBI Taxonomy" id="1237075"/>
    <lineage>
        <taxon>Eukaryota</taxon>
        <taxon>Fungi</taxon>
        <taxon>Dikarya</taxon>
        <taxon>Ascomycota</taxon>
        <taxon>Pezizomycotina</taxon>
        <taxon>Sordariomycetes</taxon>
        <taxon>Hypocreomycetidae</taxon>
        <taxon>Hypocreales</taxon>
        <taxon>Nectriaceae</taxon>
        <taxon>Fusarium</taxon>
    </lineage>
</organism>
<protein>
    <recommendedName>
        <fullName evidence="2">PD-(D/E)XK nuclease-like domain-containing protein</fullName>
    </recommendedName>
</protein>
<sequence length="370" mass="41489">MDEFDALSPDTFIHRWLDTLTCSASQDSVAAEKALGDYPRLDWDDMPTPPQSATPTRDGSPTKRMRVAEHADDSNIGQFAAQLPEGNNPFDSDKTPNASARARTIPLYNLPSIPGLRQTPSQSNASSNRSPSRASTNRSASPVKRSTLELLKKPLYYVPIENDPTGQLPDDAVSLYDKLISITLHRENFLPRTLRSELEGLHRRGTIRPGWYHEVDGDESRLRHTREFHELCHLQEEARICKSEKAAEVAWNLEVHAPLLKLAFDPFPSLGRDLLVTARISKPFLPEMQDATIYDYTRAKMVDLGVRIYPSPHIAEQIDQILIGLPDSHRCINQTVYGPVRKNPVGMVIETKLAEGDLEEARLQLGVWVG</sequence>
<evidence type="ECO:0000256" key="1">
    <source>
        <dbReference type="SAM" id="MobiDB-lite"/>
    </source>
</evidence>
<feature type="compositionally biased region" description="Low complexity" evidence="1">
    <location>
        <begin position="120"/>
        <end position="142"/>
    </location>
</feature>
<dbReference type="InterPro" id="IPR046797">
    <property type="entry name" value="PDDEXK_12"/>
</dbReference>
<feature type="region of interest" description="Disordered" evidence="1">
    <location>
        <begin position="109"/>
        <end position="145"/>
    </location>
</feature>
<gene>
    <name evidence="3" type="ORF">NW762_013160</name>
</gene>
<dbReference type="EMBL" id="JAOQAZ010000039">
    <property type="protein sequence ID" value="KAJ4247484.1"/>
    <property type="molecule type" value="Genomic_DNA"/>
</dbReference>
<accession>A0A9W8RQD0</accession>
<dbReference type="AlphaFoldDB" id="A0A9W8RQD0"/>
<reference evidence="3" key="1">
    <citation type="submission" date="2022-09" db="EMBL/GenBank/DDBJ databases">
        <title>Fusarium specimens isolated from Avocado Roots.</title>
        <authorList>
            <person name="Stajich J."/>
            <person name="Roper C."/>
            <person name="Heimlech-Rivalta G."/>
        </authorList>
    </citation>
    <scope>NUCLEOTIDE SEQUENCE</scope>
    <source>
        <strain evidence="3">CF00136</strain>
    </source>
</reference>
<evidence type="ECO:0000313" key="3">
    <source>
        <dbReference type="EMBL" id="KAJ4247484.1"/>
    </source>
</evidence>
<keyword evidence="4" id="KW-1185">Reference proteome</keyword>
<name>A0A9W8RQD0_9HYPO</name>
<feature type="region of interest" description="Disordered" evidence="1">
    <location>
        <begin position="37"/>
        <end position="73"/>
    </location>
</feature>
<comment type="caution">
    <text evidence="3">The sequence shown here is derived from an EMBL/GenBank/DDBJ whole genome shotgun (WGS) entry which is preliminary data.</text>
</comment>
<evidence type="ECO:0000259" key="2">
    <source>
        <dbReference type="Pfam" id="PF20516"/>
    </source>
</evidence>
<feature type="domain" description="PD-(D/E)XK nuclease-like" evidence="2">
    <location>
        <begin position="211"/>
        <end position="369"/>
    </location>
</feature>
<dbReference type="OrthoDB" id="5244165at2759"/>
<evidence type="ECO:0000313" key="4">
    <source>
        <dbReference type="Proteomes" id="UP001152049"/>
    </source>
</evidence>
<dbReference type="Pfam" id="PF20516">
    <property type="entry name" value="PDDEXK_12"/>
    <property type="match status" value="1"/>
</dbReference>
<proteinExistence type="predicted"/>
<dbReference type="Proteomes" id="UP001152049">
    <property type="component" value="Unassembled WGS sequence"/>
</dbReference>